<dbReference type="InterPro" id="IPR032267">
    <property type="entry name" value="DUF4832"/>
</dbReference>
<proteinExistence type="predicted"/>
<comment type="caution">
    <text evidence="2">The sequence shown here is derived from an EMBL/GenBank/DDBJ whole genome shotgun (WGS) entry which is preliminary data.</text>
</comment>
<evidence type="ECO:0000313" key="3">
    <source>
        <dbReference type="Proteomes" id="UP000030019"/>
    </source>
</evidence>
<keyword evidence="3" id="KW-1185">Reference proteome</keyword>
<sequence length="461" mass="52297">MKGRRMKKKVIFAVLFLFLIVAIALSIHRSVDRRTFSYSAAAVGNPLMGYAPSAQESDLSDDISLLYVEVTWRELEPEKGIYRWDAIEKANQFKKWRAEGKHFVLRFVLDYPGEKQHKDIPDWLYDELADPGDWYDSSYGKGFSPNYHDKKLVSYYQKAVKALGERWGQDSFISYIELGGLGHWGEWHVNLEAGIRPLPNDSIREQYVTPWLTAFPEASFLMRRPFSTAKKYGFGIYNDMAGDAASTQEWLDWIKLGGIYDQTNEKSLTAMPDSWKTAPIGGELTSSLSMEQLLVSDLQQTVDLVKTSHTSFLGPKIAEAVDGDKKGYDKLLQHMGYRLWISSAKLQRYGGAIKLITTWENAGVAPFYKNWKVYVYVQDNSGTEIEKTELPIELPKVLPGEQVTVAVNLSKLKSAEAVWQKYQISVGIVDPMTGENAIHFAVAGQENQKRLILFTKNWDAG</sequence>
<dbReference type="EMBL" id="JPEN01000052">
    <property type="protein sequence ID" value="KGM37470.1"/>
    <property type="molecule type" value="Genomic_DNA"/>
</dbReference>
<evidence type="ECO:0000313" key="2">
    <source>
        <dbReference type="EMBL" id="KGM37470.1"/>
    </source>
</evidence>
<dbReference type="STRING" id="176090.SSIN_0722"/>
<dbReference type="eggNOG" id="COG1874">
    <property type="taxonomic scope" value="Bacteria"/>
</dbReference>
<dbReference type="Gene3D" id="3.20.20.80">
    <property type="entry name" value="Glycosidases"/>
    <property type="match status" value="1"/>
</dbReference>
<dbReference type="PATRIC" id="fig|176090.4.peg.716"/>
<dbReference type="Proteomes" id="UP000030019">
    <property type="component" value="Unassembled WGS sequence"/>
</dbReference>
<gene>
    <name evidence="2" type="ORF">SSIN_0722</name>
</gene>
<evidence type="ECO:0000259" key="1">
    <source>
        <dbReference type="Pfam" id="PF16116"/>
    </source>
</evidence>
<protein>
    <recommendedName>
        <fullName evidence="1">DUF4832 domain-containing protein</fullName>
    </recommendedName>
</protein>
<reference evidence="2 3" key="1">
    <citation type="submission" date="2014-06" db="EMBL/GenBank/DDBJ databases">
        <authorList>
            <person name="Teng J.L."/>
            <person name="Huang Y."/>
            <person name="Tse H."/>
            <person name="Lau S.K."/>
            <person name="Woo P.C."/>
        </authorList>
    </citation>
    <scope>NUCLEOTIDE SEQUENCE [LARGE SCALE GENOMIC DNA]</scope>
    <source>
        <strain evidence="2 3">HKU4</strain>
    </source>
</reference>
<dbReference type="Pfam" id="PF16116">
    <property type="entry name" value="DUF4832"/>
    <property type="match status" value="1"/>
</dbReference>
<dbReference type="SUPFAM" id="SSF51445">
    <property type="entry name" value="(Trans)glycosidases"/>
    <property type="match status" value="1"/>
</dbReference>
<accession>A0A0A0DHE3</accession>
<dbReference type="InterPro" id="IPR017853">
    <property type="entry name" value="GH"/>
</dbReference>
<dbReference type="AlphaFoldDB" id="A0A0A0DHE3"/>
<feature type="domain" description="DUF4832" evidence="1">
    <location>
        <begin position="261"/>
        <end position="441"/>
    </location>
</feature>
<organism evidence="2 3">
    <name type="scientific">Streptococcus sinensis</name>
    <dbReference type="NCBI Taxonomy" id="176090"/>
    <lineage>
        <taxon>Bacteria</taxon>
        <taxon>Bacillati</taxon>
        <taxon>Bacillota</taxon>
        <taxon>Bacilli</taxon>
        <taxon>Lactobacillales</taxon>
        <taxon>Streptococcaceae</taxon>
        <taxon>Streptococcus</taxon>
    </lineage>
</organism>
<name>A0A0A0DHE3_9STRE</name>